<dbReference type="Pfam" id="PF18962">
    <property type="entry name" value="Por_Secre_tail"/>
    <property type="match status" value="1"/>
</dbReference>
<gene>
    <name evidence="3" type="ORF">ACFS1K_14795</name>
</gene>
<evidence type="ECO:0000256" key="1">
    <source>
        <dbReference type="ARBA" id="ARBA00022729"/>
    </source>
</evidence>
<organism evidence="3 4">
    <name type="scientific">Arenibacter antarcticus</name>
    <dbReference type="NCBI Taxonomy" id="2040469"/>
    <lineage>
        <taxon>Bacteria</taxon>
        <taxon>Pseudomonadati</taxon>
        <taxon>Bacteroidota</taxon>
        <taxon>Flavobacteriia</taxon>
        <taxon>Flavobacteriales</taxon>
        <taxon>Flavobacteriaceae</taxon>
        <taxon>Arenibacter</taxon>
    </lineage>
</organism>
<comment type="caution">
    <text evidence="3">The sequence shown here is derived from an EMBL/GenBank/DDBJ whole genome shotgun (WGS) entry which is preliminary data.</text>
</comment>
<keyword evidence="1" id="KW-0732">Signal</keyword>
<evidence type="ECO:0000313" key="3">
    <source>
        <dbReference type="EMBL" id="MFD2791041.1"/>
    </source>
</evidence>
<keyword evidence="4" id="KW-1185">Reference proteome</keyword>
<sequence length="103" mass="11545">MKQLYLIVTFLFLSFSYGQDSKGNSGDIDGFKLYPNPATDGRVYISTTLNAPKKVLIFDIFGSLVLQTTIIGKELNLENLDSGVYMLRVTEHNKVVARKLVIK</sequence>
<dbReference type="Proteomes" id="UP001597532">
    <property type="component" value="Unassembled WGS sequence"/>
</dbReference>
<proteinExistence type="predicted"/>
<dbReference type="RefSeq" id="WP_251806248.1">
    <property type="nucleotide sequence ID" value="NZ_CP166679.1"/>
</dbReference>
<protein>
    <submittedName>
        <fullName evidence="3">T9SS type A sorting domain-containing protein</fullName>
    </submittedName>
</protein>
<dbReference type="NCBIfam" id="TIGR04183">
    <property type="entry name" value="Por_Secre_tail"/>
    <property type="match status" value="1"/>
</dbReference>
<dbReference type="InterPro" id="IPR026444">
    <property type="entry name" value="Secre_tail"/>
</dbReference>
<evidence type="ECO:0000313" key="4">
    <source>
        <dbReference type="Proteomes" id="UP001597532"/>
    </source>
</evidence>
<feature type="domain" description="Secretion system C-terminal sorting" evidence="2">
    <location>
        <begin position="33"/>
        <end position="102"/>
    </location>
</feature>
<dbReference type="EMBL" id="JBHUOK010000032">
    <property type="protein sequence ID" value="MFD2791041.1"/>
    <property type="molecule type" value="Genomic_DNA"/>
</dbReference>
<accession>A0ABW5VIB5</accession>
<reference evidence="4" key="1">
    <citation type="journal article" date="2019" name="Int. J. Syst. Evol. Microbiol.">
        <title>The Global Catalogue of Microorganisms (GCM) 10K type strain sequencing project: providing services to taxonomists for standard genome sequencing and annotation.</title>
        <authorList>
            <consortium name="The Broad Institute Genomics Platform"/>
            <consortium name="The Broad Institute Genome Sequencing Center for Infectious Disease"/>
            <person name="Wu L."/>
            <person name="Ma J."/>
        </authorList>
    </citation>
    <scope>NUCLEOTIDE SEQUENCE [LARGE SCALE GENOMIC DNA]</scope>
    <source>
        <strain evidence="4">KCTC 52924</strain>
    </source>
</reference>
<name>A0ABW5VIB5_9FLAO</name>
<evidence type="ECO:0000259" key="2">
    <source>
        <dbReference type="Pfam" id="PF18962"/>
    </source>
</evidence>